<dbReference type="SUPFAM" id="SSF75304">
    <property type="entry name" value="Amidase signature (AS) enzymes"/>
    <property type="match status" value="1"/>
</dbReference>
<dbReference type="NCBIfam" id="NF005099">
    <property type="entry name" value="PRK06529.1"/>
    <property type="match status" value="1"/>
</dbReference>
<dbReference type="EC" id="3.5.1.4" evidence="3"/>
<dbReference type="GO" id="GO:0004040">
    <property type="term" value="F:amidase activity"/>
    <property type="evidence" value="ECO:0007669"/>
    <property type="project" value="UniProtKB-EC"/>
</dbReference>
<dbReference type="Gene3D" id="3.90.1300.10">
    <property type="entry name" value="Amidase signature (AS) domain"/>
    <property type="match status" value="1"/>
</dbReference>
<reference evidence="3 4" key="1">
    <citation type="journal article" date="2021" name="Sci. Rep.">
        <title>The distribution of antibiotic resistance genes in chicken gut microbiota commensals.</title>
        <authorList>
            <person name="Juricova H."/>
            <person name="Matiasovicova J."/>
            <person name="Kubasova T."/>
            <person name="Cejkova D."/>
            <person name="Rychlik I."/>
        </authorList>
    </citation>
    <scope>NUCLEOTIDE SEQUENCE [LARGE SCALE GENOMIC DNA]</scope>
    <source>
        <strain evidence="3 4">An810</strain>
    </source>
</reference>
<dbReference type="Pfam" id="PF01425">
    <property type="entry name" value="Amidase"/>
    <property type="match status" value="1"/>
</dbReference>
<dbReference type="InterPro" id="IPR020556">
    <property type="entry name" value="Amidase_CS"/>
</dbReference>
<feature type="domain" description="Amidase" evidence="2">
    <location>
        <begin position="26"/>
        <end position="472"/>
    </location>
</feature>
<dbReference type="InterPro" id="IPR000120">
    <property type="entry name" value="Amidase"/>
</dbReference>
<keyword evidence="4" id="KW-1185">Reference proteome</keyword>
<evidence type="ECO:0000259" key="2">
    <source>
        <dbReference type="Pfam" id="PF01425"/>
    </source>
</evidence>
<accession>A0ABS2EP49</accession>
<protein>
    <submittedName>
        <fullName evidence="3">Amidase</fullName>
        <ecNumber evidence="3">3.5.1.4</ecNumber>
    </submittedName>
</protein>
<evidence type="ECO:0000313" key="3">
    <source>
        <dbReference type="EMBL" id="MBM6754259.1"/>
    </source>
</evidence>
<evidence type="ECO:0000256" key="1">
    <source>
        <dbReference type="ARBA" id="ARBA00009199"/>
    </source>
</evidence>
<keyword evidence="3" id="KW-0378">Hydrolase</keyword>
<proteinExistence type="inferred from homology"/>
<organism evidence="3 4">
    <name type="scientific">Limosilactobacillus alvi</name>
    <dbReference type="NCBI Taxonomy" id="990412"/>
    <lineage>
        <taxon>Bacteria</taxon>
        <taxon>Bacillati</taxon>
        <taxon>Bacillota</taxon>
        <taxon>Bacilli</taxon>
        <taxon>Lactobacillales</taxon>
        <taxon>Lactobacillaceae</taxon>
        <taxon>Limosilactobacillus</taxon>
    </lineage>
</organism>
<dbReference type="PANTHER" id="PTHR11895:SF7">
    <property type="entry name" value="GLUTAMYL-TRNA(GLN) AMIDOTRANSFERASE SUBUNIT A, MITOCHONDRIAL"/>
    <property type="match status" value="1"/>
</dbReference>
<dbReference type="EMBL" id="JACJJQ010000022">
    <property type="protein sequence ID" value="MBM6754259.1"/>
    <property type="molecule type" value="Genomic_DNA"/>
</dbReference>
<dbReference type="InterPro" id="IPR023631">
    <property type="entry name" value="Amidase_dom"/>
</dbReference>
<sequence length="488" mass="52892">MTENLLLQPAIKLAQMIRATEISSSELIDTAFAMIEKQNPQLNAVISERQAAAKKEATQLQDHGQPFLGVPLLLKGLGQDKAGLPSTNGNRLFGNNIAQSSSNFTKALEAAGFIIIGQTNYPEFGFKNVTDSKMYGNAHNPWNLDYYPGGSSGGAGAVVAAGMLPLAAASDGGGSIRIPASWTGTIGLKPTRGRIVTGPVDWRSWQGAAGNFAITRSVTDTAQLLDCLQALQPAAVFQVPLNEKGFVNQLATKPNLTVGYTTVSPVGTPVDQEAIEAVKEAVIFLESQGIKTEEIAWPTDGKRLMDTYYLMNEGETAAMFDQIEAGLGRSITSNDMEPLTWALYQTGTHVTASQYSRALSTWDFAGEQMAKFHQKYDLLLTPTTAMTAPKIDEPLNTPAEIDTMLHITELSPKEQQQFIWDQWLAALTRSPFTQQANLTGEPAISLPTHVTKTGLPIGIQFVAGKGQESQLLQIAKLFEDHHQFKFLH</sequence>
<name>A0ABS2EP49_9LACO</name>
<comment type="similarity">
    <text evidence="1">Belongs to the amidase family.</text>
</comment>
<dbReference type="PROSITE" id="PS00571">
    <property type="entry name" value="AMIDASES"/>
    <property type="match status" value="1"/>
</dbReference>
<gene>
    <name evidence="3" type="ORF">H5993_05760</name>
</gene>
<dbReference type="Proteomes" id="UP000776629">
    <property type="component" value="Unassembled WGS sequence"/>
</dbReference>
<dbReference type="PANTHER" id="PTHR11895">
    <property type="entry name" value="TRANSAMIDASE"/>
    <property type="match status" value="1"/>
</dbReference>
<evidence type="ECO:0000313" key="4">
    <source>
        <dbReference type="Proteomes" id="UP000776629"/>
    </source>
</evidence>
<comment type="caution">
    <text evidence="3">The sequence shown here is derived from an EMBL/GenBank/DDBJ whole genome shotgun (WGS) entry which is preliminary data.</text>
</comment>
<dbReference type="RefSeq" id="WP_204776590.1">
    <property type="nucleotide sequence ID" value="NZ_JACJJQ010000022.1"/>
</dbReference>
<dbReference type="InterPro" id="IPR036928">
    <property type="entry name" value="AS_sf"/>
</dbReference>